<keyword evidence="3" id="KW-1185">Reference proteome</keyword>
<evidence type="ECO:0000313" key="2">
    <source>
        <dbReference type="EMBL" id="KAK4302323.1"/>
    </source>
</evidence>
<accession>A0AAE1P5V9</accession>
<feature type="compositionally biased region" description="Polar residues" evidence="1">
    <location>
        <begin position="14"/>
        <end position="25"/>
    </location>
</feature>
<name>A0AAE1P5V9_9EUCA</name>
<dbReference type="Proteomes" id="UP001292094">
    <property type="component" value="Unassembled WGS sequence"/>
</dbReference>
<sequence>MVWNVQPDPMKTRPSPTQSTQSMQL</sequence>
<feature type="non-terminal residue" evidence="2">
    <location>
        <position position="25"/>
    </location>
</feature>
<evidence type="ECO:0000256" key="1">
    <source>
        <dbReference type="SAM" id="MobiDB-lite"/>
    </source>
</evidence>
<dbReference type="EMBL" id="JAWZYT010002749">
    <property type="protein sequence ID" value="KAK4302323.1"/>
    <property type="molecule type" value="Genomic_DNA"/>
</dbReference>
<feature type="region of interest" description="Disordered" evidence="1">
    <location>
        <begin position="1"/>
        <end position="25"/>
    </location>
</feature>
<proteinExistence type="predicted"/>
<organism evidence="2 3">
    <name type="scientific">Petrolisthes manimaculis</name>
    <dbReference type="NCBI Taxonomy" id="1843537"/>
    <lineage>
        <taxon>Eukaryota</taxon>
        <taxon>Metazoa</taxon>
        <taxon>Ecdysozoa</taxon>
        <taxon>Arthropoda</taxon>
        <taxon>Crustacea</taxon>
        <taxon>Multicrustacea</taxon>
        <taxon>Malacostraca</taxon>
        <taxon>Eumalacostraca</taxon>
        <taxon>Eucarida</taxon>
        <taxon>Decapoda</taxon>
        <taxon>Pleocyemata</taxon>
        <taxon>Anomura</taxon>
        <taxon>Galatheoidea</taxon>
        <taxon>Porcellanidae</taxon>
        <taxon>Petrolisthes</taxon>
    </lineage>
</organism>
<protein>
    <submittedName>
        <fullName evidence="2">Uncharacterized protein</fullName>
    </submittedName>
</protein>
<evidence type="ECO:0000313" key="3">
    <source>
        <dbReference type="Proteomes" id="UP001292094"/>
    </source>
</evidence>
<reference evidence="2" key="1">
    <citation type="submission" date="2023-11" db="EMBL/GenBank/DDBJ databases">
        <title>Genome assemblies of two species of porcelain crab, Petrolisthes cinctipes and Petrolisthes manimaculis (Anomura: Porcellanidae).</title>
        <authorList>
            <person name="Angst P."/>
        </authorList>
    </citation>
    <scope>NUCLEOTIDE SEQUENCE</scope>
    <source>
        <strain evidence="2">PB745_02</strain>
        <tissue evidence="2">Gill</tissue>
    </source>
</reference>
<comment type="caution">
    <text evidence="2">The sequence shown here is derived from an EMBL/GenBank/DDBJ whole genome shotgun (WGS) entry which is preliminary data.</text>
</comment>
<dbReference type="AlphaFoldDB" id="A0AAE1P5V9"/>
<gene>
    <name evidence="2" type="ORF">Pmani_025573</name>
</gene>